<reference evidence="3 4" key="1">
    <citation type="journal article" date="2018" name="Nat. Ecol. Evol.">
        <title>Pezizomycetes genomes reveal the molecular basis of ectomycorrhizal truffle lifestyle.</title>
        <authorList>
            <person name="Murat C."/>
            <person name="Payen T."/>
            <person name="Noel B."/>
            <person name="Kuo A."/>
            <person name="Morin E."/>
            <person name="Chen J."/>
            <person name="Kohler A."/>
            <person name="Krizsan K."/>
            <person name="Balestrini R."/>
            <person name="Da Silva C."/>
            <person name="Montanini B."/>
            <person name="Hainaut M."/>
            <person name="Levati E."/>
            <person name="Barry K.W."/>
            <person name="Belfiori B."/>
            <person name="Cichocki N."/>
            <person name="Clum A."/>
            <person name="Dockter R.B."/>
            <person name="Fauchery L."/>
            <person name="Guy J."/>
            <person name="Iotti M."/>
            <person name="Le Tacon F."/>
            <person name="Lindquist E.A."/>
            <person name="Lipzen A."/>
            <person name="Malagnac F."/>
            <person name="Mello A."/>
            <person name="Molinier V."/>
            <person name="Miyauchi S."/>
            <person name="Poulain J."/>
            <person name="Riccioni C."/>
            <person name="Rubini A."/>
            <person name="Sitrit Y."/>
            <person name="Splivallo R."/>
            <person name="Traeger S."/>
            <person name="Wang M."/>
            <person name="Zifcakova L."/>
            <person name="Wipf D."/>
            <person name="Zambonelli A."/>
            <person name="Paolocci F."/>
            <person name="Nowrousian M."/>
            <person name="Ottonello S."/>
            <person name="Baldrian P."/>
            <person name="Spatafora J.W."/>
            <person name="Henrissat B."/>
            <person name="Nagy L.G."/>
            <person name="Aury J.M."/>
            <person name="Wincker P."/>
            <person name="Grigoriev I.V."/>
            <person name="Bonfante P."/>
            <person name="Martin F.M."/>
        </authorList>
    </citation>
    <scope>NUCLEOTIDE SEQUENCE [LARGE SCALE GENOMIC DNA]</scope>
    <source>
        <strain evidence="3 4">120613-1</strain>
    </source>
</reference>
<keyword evidence="2" id="KW-0812">Transmembrane</keyword>
<keyword evidence="4" id="KW-1185">Reference proteome</keyword>
<sequence>MRNATVANSVNCCSDHHPAHPQSPFPNANAINSQHPPCQQQLRKSFLERGVVTITITTAGIGVFNTIHLLK</sequence>
<organism evidence="3 4">
    <name type="scientific">Choiromyces venosus 120613-1</name>
    <dbReference type="NCBI Taxonomy" id="1336337"/>
    <lineage>
        <taxon>Eukaryota</taxon>
        <taxon>Fungi</taxon>
        <taxon>Dikarya</taxon>
        <taxon>Ascomycota</taxon>
        <taxon>Pezizomycotina</taxon>
        <taxon>Pezizomycetes</taxon>
        <taxon>Pezizales</taxon>
        <taxon>Tuberaceae</taxon>
        <taxon>Choiromyces</taxon>
    </lineage>
</organism>
<feature type="region of interest" description="Disordered" evidence="1">
    <location>
        <begin position="1"/>
        <end position="36"/>
    </location>
</feature>
<feature type="compositionally biased region" description="Polar residues" evidence="1">
    <location>
        <begin position="25"/>
        <end position="36"/>
    </location>
</feature>
<keyword evidence="2" id="KW-0472">Membrane</keyword>
<evidence type="ECO:0000256" key="2">
    <source>
        <dbReference type="SAM" id="Phobius"/>
    </source>
</evidence>
<evidence type="ECO:0000313" key="4">
    <source>
        <dbReference type="Proteomes" id="UP000276215"/>
    </source>
</evidence>
<dbReference type="Proteomes" id="UP000276215">
    <property type="component" value="Unassembled WGS sequence"/>
</dbReference>
<protein>
    <submittedName>
        <fullName evidence="3">Uncharacterized protein</fullName>
    </submittedName>
</protein>
<name>A0A3N4JLC4_9PEZI</name>
<gene>
    <name evidence="3" type="ORF">L873DRAFT_1813939</name>
</gene>
<feature type="compositionally biased region" description="Polar residues" evidence="1">
    <location>
        <begin position="1"/>
        <end position="12"/>
    </location>
</feature>
<keyword evidence="2" id="KW-1133">Transmembrane helix</keyword>
<accession>A0A3N4JLC4</accession>
<proteinExistence type="predicted"/>
<feature type="transmembrane region" description="Helical" evidence="2">
    <location>
        <begin position="50"/>
        <end position="70"/>
    </location>
</feature>
<dbReference type="AlphaFoldDB" id="A0A3N4JLC4"/>
<dbReference type="EMBL" id="ML120434">
    <property type="protein sequence ID" value="RPA94684.1"/>
    <property type="molecule type" value="Genomic_DNA"/>
</dbReference>
<evidence type="ECO:0000256" key="1">
    <source>
        <dbReference type="SAM" id="MobiDB-lite"/>
    </source>
</evidence>
<evidence type="ECO:0000313" key="3">
    <source>
        <dbReference type="EMBL" id="RPA94684.1"/>
    </source>
</evidence>